<dbReference type="EMBL" id="CAJOBQ010000255">
    <property type="protein sequence ID" value="CAF4308903.1"/>
    <property type="molecule type" value="Genomic_DNA"/>
</dbReference>
<gene>
    <name evidence="2" type="ORF">FME351_LOCUS7678</name>
    <name evidence="4" type="ORF">GRG538_LOCUS25146</name>
    <name evidence="5" type="ORF">HFQ381_LOCUS7286</name>
    <name evidence="3" type="ORF">LUA448_LOCUS30135</name>
    <name evidence="7" type="ORF">QYT958_LOCUS21104</name>
    <name evidence="1" type="ORF">TIS948_LOCUS18258</name>
    <name evidence="6" type="ORF">TSG867_LOCUS6760</name>
</gene>
<evidence type="ECO:0000313" key="6">
    <source>
        <dbReference type="EMBL" id="CAF4308903.1"/>
    </source>
</evidence>
<dbReference type="EMBL" id="CAJNYT010004271">
    <property type="protein sequence ID" value="CAF3649936.1"/>
    <property type="molecule type" value="Genomic_DNA"/>
</dbReference>
<dbReference type="Proteomes" id="UP000663833">
    <property type="component" value="Unassembled WGS sequence"/>
</dbReference>
<evidence type="ECO:0000313" key="5">
    <source>
        <dbReference type="EMBL" id="CAF4198047.1"/>
    </source>
</evidence>
<evidence type="ECO:0000313" key="1">
    <source>
        <dbReference type="EMBL" id="CAF3299908.1"/>
    </source>
</evidence>
<dbReference type="Proteomes" id="UP000663862">
    <property type="component" value="Unassembled WGS sequence"/>
</dbReference>
<evidence type="ECO:0000313" key="2">
    <source>
        <dbReference type="EMBL" id="CAF3385730.1"/>
    </source>
</evidence>
<dbReference type="Proteomes" id="UP000663872">
    <property type="component" value="Unassembled WGS sequence"/>
</dbReference>
<dbReference type="AlphaFoldDB" id="A0A817Z4W1"/>
<dbReference type="OrthoDB" id="10030389at2759"/>
<reference evidence="2" key="1">
    <citation type="submission" date="2021-02" db="EMBL/GenBank/DDBJ databases">
        <authorList>
            <person name="Nowell W R."/>
        </authorList>
    </citation>
    <scope>NUCLEOTIDE SEQUENCE</scope>
</reference>
<dbReference type="Proteomes" id="UP000663825">
    <property type="component" value="Unassembled WGS sequence"/>
</dbReference>
<dbReference type="Proteomes" id="UP000663848">
    <property type="component" value="Unassembled WGS sequence"/>
</dbReference>
<comment type="caution">
    <text evidence="2">The sequence shown here is derived from an EMBL/GenBank/DDBJ whole genome shotgun (WGS) entry which is preliminary data.</text>
</comment>
<dbReference type="EMBL" id="CAJNXB010003167">
    <property type="protein sequence ID" value="CAF3299908.1"/>
    <property type="molecule type" value="Genomic_DNA"/>
</dbReference>
<organism evidence="2 8">
    <name type="scientific">Rotaria socialis</name>
    <dbReference type="NCBI Taxonomy" id="392032"/>
    <lineage>
        <taxon>Eukaryota</taxon>
        <taxon>Metazoa</taxon>
        <taxon>Spiralia</taxon>
        <taxon>Gnathifera</taxon>
        <taxon>Rotifera</taxon>
        <taxon>Eurotatoria</taxon>
        <taxon>Bdelloidea</taxon>
        <taxon>Philodinida</taxon>
        <taxon>Philodinidae</taxon>
        <taxon>Rotaria</taxon>
    </lineage>
</organism>
<sequence>MEKSFEQLKHIERISRQTRRHRAYLNQICDQNLRIKLDNLDRERELAIKRSASCRRIEEERQQLVKITIQQIAKEQQQQQQSLQRNKTEIEQKTIQKLPTDNKSRPSSSIKLPAIGTSCRLFSHDCQLYPCQPVNQYTSFLGRHHDKTLRKHNPSTENSTKASNTAAHLKEFLKTVDEKKHEHSSRQLALAIQNQNHLVHRHISLQRTKTRLDEQSRLLYERLTQKKILGYDKERQQKLSQAIESHLKVTAKFCA</sequence>
<evidence type="ECO:0000313" key="7">
    <source>
        <dbReference type="EMBL" id="CAF4752807.1"/>
    </source>
</evidence>
<proteinExistence type="predicted"/>
<dbReference type="EMBL" id="CAJNYU010000718">
    <property type="protein sequence ID" value="CAF3385730.1"/>
    <property type="molecule type" value="Genomic_DNA"/>
</dbReference>
<dbReference type="EMBL" id="CAJNYD010004381">
    <property type="protein sequence ID" value="CAF3595041.1"/>
    <property type="molecule type" value="Genomic_DNA"/>
</dbReference>
<evidence type="ECO:0000313" key="4">
    <source>
        <dbReference type="EMBL" id="CAF3649936.1"/>
    </source>
</evidence>
<protein>
    <submittedName>
        <fullName evidence="2">Uncharacterized protein</fullName>
    </submittedName>
</protein>
<dbReference type="EMBL" id="CAJOBR010003795">
    <property type="protein sequence ID" value="CAF4752807.1"/>
    <property type="molecule type" value="Genomic_DNA"/>
</dbReference>
<evidence type="ECO:0000313" key="3">
    <source>
        <dbReference type="EMBL" id="CAF3595041.1"/>
    </source>
</evidence>
<dbReference type="Proteomes" id="UP000663851">
    <property type="component" value="Unassembled WGS sequence"/>
</dbReference>
<evidence type="ECO:0000313" key="8">
    <source>
        <dbReference type="Proteomes" id="UP000663869"/>
    </source>
</evidence>
<dbReference type="EMBL" id="CAJOBO010000346">
    <property type="protein sequence ID" value="CAF4198047.1"/>
    <property type="molecule type" value="Genomic_DNA"/>
</dbReference>
<name>A0A817Z4W1_9BILA</name>
<accession>A0A817Z4W1</accession>
<dbReference type="Proteomes" id="UP000663869">
    <property type="component" value="Unassembled WGS sequence"/>
</dbReference>